<dbReference type="AlphaFoldDB" id="A0AAD5T408"/>
<feature type="transmembrane region" description="Helical" evidence="1">
    <location>
        <begin position="55"/>
        <end position="77"/>
    </location>
</feature>
<organism evidence="2 3">
    <name type="scientific">Physocladia obscura</name>
    <dbReference type="NCBI Taxonomy" id="109957"/>
    <lineage>
        <taxon>Eukaryota</taxon>
        <taxon>Fungi</taxon>
        <taxon>Fungi incertae sedis</taxon>
        <taxon>Chytridiomycota</taxon>
        <taxon>Chytridiomycota incertae sedis</taxon>
        <taxon>Chytridiomycetes</taxon>
        <taxon>Chytridiales</taxon>
        <taxon>Chytriomycetaceae</taxon>
        <taxon>Physocladia</taxon>
    </lineage>
</organism>
<evidence type="ECO:0000313" key="3">
    <source>
        <dbReference type="Proteomes" id="UP001211907"/>
    </source>
</evidence>
<dbReference type="Proteomes" id="UP001211907">
    <property type="component" value="Unassembled WGS sequence"/>
</dbReference>
<accession>A0AAD5T408</accession>
<keyword evidence="1" id="KW-0472">Membrane</keyword>
<keyword evidence="1" id="KW-1133">Transmembrane helix</keyword>
<gene>
    <name evidence="2" type="ORF">HK100_009889</name>
</gene>
<reference evidence="2" key="1">
    <citation type="submission" date="2020-05" db="EMBL/GenBank/DDBJ databases">
        <title>Phylogenomic resolution of chytrid fungi.</title>
        <authorList>
            <person name="Stajich J.E."/>
            <person name="Amses K."/>
            <person name="Simmons R."/>
            <person name="Seto K."/>
            <person name="Myers J."/>
            <person name="Bonds A."/>
            <person name="Quandt C.A."/>
            <person name="Barry K."/>
            <person name="Liu P."/>
            <person name="Grigoriev I."/>
            <person name="Longcore J.E."/>
            <person name="James T.Y."/>
        </authorList>
    </citation>
    <scope>NUCLEOTIDE SEQUENCE</scope>
    <source>
        <strain evidence="2">JEL0513</strain>
    </source>
</reference>
<evidence type="ECO:0000256" key="1">
    <source>
        <dbReference type="SAM" id="Phobius"/>
    </source>
</evidence>
<name>A0AAD5T408_9FUNG</name>
<evidence type="ECO:0000313" key="2">
    <source>
        <dbReference type="EMBL" id="KAJ3127165.1"/>
    </source>
</evidence>
<keyword evidence="3" id="KW-1185">Reference proteome</keyword>
<dbReference type="EMBL" id="JADGJH010000525">
    <property type="protein sequence ID" value="KAJ3127165.1"/>
    <property type="molecule type" value="Genomic_DNA"/>
</dbReference>
<proteinExistence type="predicted"/>
<protein>
    <submittedName>
        <fullName evidence="2">Uncharacterized protein</fullName>
    </submittedName>
</protein>
<comment type="caution">
    <text evidence="2">The sequence shown here is derived from an EMBL/GenBank/DDBJ whole genome shotgun (WGS) entry which is preliminary data.</text>
</comment>
<sequence>YMRHMEDIYSASETSSFYNTHDDLSNSDYPAQSSANNISNATVYWDTDTTGDLSTLWIVLGMMAAVAIIVFLLCMCYRCDRYFRSRSLIKTRAGVEAKNIIMTEFGGC</sequence>
<keyword evidence="1" id="KW-0812">Transmembrane</keyword>
<feature type="non-terminal residue" evidence="2">
    <location>
        <position position="1"/>
    </location>
</feature>